<evidence type="ECO:0000313" key="2">
    <source>
        <dbReference type="EMBL" id="CAI0422458.1"/>
    </source>
</evidence>
<comment type="caution">
    <text evidence="2">The sequence shown here is derived from an EMBL/GenBank/DDBJ whole genome shotgun (WGS) entry which is preliminary data.</text>
</comment>
<protein>
    <submittedName>
        <fullName evidence="2">Uncharacterized protein</fullName>
    </submittedName>
</protein>
<gene>
    <name evidence="2" type="ORF">LITE_LOCUS19136</name>
</gene>
<dbReference type="Proteomes" id="UP001154282">
    <property type="component" value="Unassembled WGS sequence"/>
</dbReference>
<dbReference type="EMBL" id="CAMGYJ010000005">
    <property type="protein sequence ID" value="CAI0422458.1"/>
    <property type="molecule type" value="Genomic_DNA"/>
</dbReference>
<sequence>MLPLFLSNLGQQRSAVVEVTIEWRWGKFRNELASELEEKRYVLRLSQAAKATTSQQETAIDYSPWPHSRSDHHRQIPVREYIDDTGAQRIGVPLLPNQFPEYHPSHLNQKGVEPSCPRERVNRERTRDSNICEL</sequence>
<evidence type="ECO:0000313" key="3">
    <source>
        <dbReference type="Proteomes" id="UP001154282"/>
    </source>
</evidence>
<feature type="region of interest" description="Disordered" evidence="1">
    <location>
        <begin position="53"/>
        <end position="72"/>
    </location>
</feature>
<organism evidence="2 3">
    <name type="scientific">Linum tenue</name>
    <dbReference type="NCBI Taxonomy" id="586396"/>
    <lineage>
        <taxon>Eukaryota</taxon>
        <taxon>Viridiplantae</taxon>
        <taxon>Streptophyta</taxon>
        <taxon>Embryophyta</taxon>
        <taxon>Tracheophyta</taxon>
        <taxon>Spermatophyta</taxon>
        <taxon>Magnoliopsida</taxon>
        <taxon>eudicotyledons</taxon>
        <taxon>Gunneridae</taxon>
        <taxon>Pentapetalae</taxon>
        <taxon>rosids</taxon>
        <taxon>fabids</taxon>
        <taxon>Malpighiales</taxon>
        <taxon>Linaceae</taxon>
        <taxon>Linum</taxon>
    </lineage>
</organism>
<name>A0AAV0KNM9_9ROSI</name>
<accession>A0AAV0KNM9</accession>
<feature type="compositionally biased region" description="Basic and acidic residues" evidence="1">
    <location>
        <begin position="116"/>
        <end position="134"/>
    </location>
</feature>
<reference evidence="2" key="1">
    <citation type="submission" date="2022-08" db="EMBL/GenBank/DDBJ databases">
        <authorList>
            <person name="Gutierrez-Valencia J."/>
        </authorList>
    </citation>
    <scope>NUCLEOTIDE SEQUENCE</scope>
</reference>
<feature type="region of interest" description="Disordered" evidence="1">
    <location>
        <begin position="94"/>
        <end position="134"/>
    </location>
</feature>
<evidence type="ECO:0000256" key="1">
    <source>
        <dbReference type="SAM" id="MobiDB-lite"/>
    </source>
</evidence>
<keyword evidence="3" id="KW-1185">Reference proteome</keyword>
<dbReference type="AlphaFoldDB" id="A0AAV0KNM9"/>
<proteinExistence type="predicted"/>